<dbReference type="SMART" id="SM00382">
    <property type="entry name" value="AAA"/>
    <property type="match status" value="1"/>
</dbReference>
<feature type="transmembrane region" description="Helical" evidence="7">
    <location>
        <begin position="305"/>
        <end position="328"/>
    </location>
</feature>
<dbReference type="InterPro" id="IPR003593">
    <property type="entry name" value="AAA+_ATPase"/>
</dbReference>
<dbReference type="PRINTS" id="PR00164">
    <property type="entry name" value="ABC2TRNSPORT"/>
</dbReference>
<evidence type="ECO:0000256" key="7">
    <source>
        <dbReference type="SAM" id="Phobius"/>
    </source>
</evidence>
<keyword evidence="2 7" id="KW-0812">Transmembrane</keyword>
<sequence length="599" mass="66905">MSYGKLNVLNNLHLTLLQGQIYGLLGPSGCGKTTFLRCALGRLRISKGTMTVLGKPPAFPGHEVPGRMVGYMPQELALYNEFSIKDTFWFFGRIHGLIRKDIETRLSFLINFLNLPDKNQLVKHLSGGQKRRISLAAALLQEPPLLLLDEPTVGVDPILRARIWQHLINVVKDRKASVIITTHYIEEASQANMVGLMRDGNLLAEAAPDELIRSHNVSTLEKVFLKLCHASDQLSVKVTSVVCERRNGNLPEKDEEIPIILQEGVQNKPEFRMDCKLWMKSMLPKWRNIVALMIKTFTRIRRMPGFLGFQFLLPVIQISLLCLCIGGPPENLPVAVVNNDTGQPAMSQTFLSHFDSNTITQIHLNQSDAIKGVIDDPEIVITIQLKLQEALKGFVQDVLGKFAYLSSLPIKNFVSIDLNWNIAFFLAVGLTALSFVIERREGLLDRCWIAGVSSLEIILAHAVFHLLTMTIQTALLLIFTFLVFKIPNEGNLFLIVILILMQGITGMSLGLVIAAVFDDEQSAAQVALGIFYPNIVLSGILWPIESIPYVLRCFSLILPQTYAAEALRGVLYRALSVCLIRDDTLDSKMCSEFKDTTMK</sequence>
<dbReference type="GO" id="GO:0005524">
    <property type="term" value="F:ATP binding"/>
    <property type="evidence" value="ECO:0007669"/>
    <property type="project" value="UniProtKB-KW"/>
</dbReference>
<name>A0A401P6C2_SCYTO</name>
<dbReference type="InterPro" id="IPR003439">
    <property type="entry name" value="ABC_transporter-like_ATP-bd"/>
</dbReference>
<evidence type="ECO:0000256" key="6">
    <source>
        <dbReference type="ARBA" id="ARBA00023136"/>
    </source>
</evidence>
<dbReference type="Pfam" id="PF01061">
    <property type="entry name" value="ABC2_membrane"/>
    <property type="match status" value="1"/>
</dbReference>
<evidence type="ECO:0000256" key="2">
    <source>
        <dbReference type="ARBA" id="ARBA00022692"/>
    </source>
</evidence>
<gene>
    <name evidence="9" type="ORF">scyTo_0013855</name>
</gene>
<dbReference type="EMBL" id="BFAA01007247">
    <property type="protein sequence ID" value="GCB68656.1"/>
    <property type="molecule type" value="Genomic_DNA"/>
</dbReference>
<evidence type="ECO:0000313" key="10">
    <source>
        <dbReference type="Proteomes" id="UP000288216"/>
    </source>
</evidence>
<dbReference type="Pfam" id="PF00005">
    <property type="entry name" value="ABC_tran"/>
    <property type="match status" value="1"/>
</dbReference>
<dbReference type="PROSITE" id="PS00211">
    <property type="entry name" value="ABC_TRANSPORTER_1"/>
    <property type="match status" value="1"/>
</dbReference>
<feature type="transmembrane region" description="Helical" evidence="7">
    <location>
        <begin position="492"/>
        <end position="517"/>
    </location>
</feature>
<feature type="domain" description="ABC transporter" evidence="8">
    <location>
        <begin position="1"/>
        <end position="224"/>
    </location>
</feature>
<reference evidence="9 10" key="1">
    <citation type="journal article" date="2018" name="Nat. Ecol. Evol.">
        <title>Shark genomes provide insights into elasmobranch evolution and the origin of vertebrates.</title>
        <authorList>
            <person name="Hara Y"/>
            <person name="Yamaguchi K"/>
            <person name="Onimaru K"/>
            <person name="Kadota M"/>
            <person name="Koyanagi M"/>
            <person name="Keeley SD"/>
            <person name="Tatsumi K"/>
            <person name="Tanaka K"/>
            <person name="Motone F"/>
            <person name="Kageyama Y"/>
            <person name="Nozu R"/>
            <person name="Adachi N"/>
            <person name="Nishimura O"/>
            <person name="Nakagawa R"/>
            <person name="Tanegashima C"/>
            <person name="Kiyatake I"/>
            <person name="Matsumoto R"/>
            <person name="Murakumo K"/>
            <person name="Nishida K"/>
            <person name="Terakita A"/>
            <person name="Kuratani S"/>
            <person name="Sato K"/>
            <person name="Hyodo S Kuraku.S."/>
        </authorList>
    </citation>
    <scope>NUCLEOTIDE SEQUENCE [LARGE SCALE GENOMIC DNA]</scope>
</reference>
<evidence type="ECO:0000256" key="1">
    <source>
        <dbReference type="ARBA" id="ARBA00004141"/>
    </source>
</evidence>
<dbReference type="InterPro" id="IPR027417">
    <property type="entry name" value="P-loop_NTPase"/>
</dbReference>
<keyword evidence="4" id="KW-0067">ATP-binding</keyword>
<dbReference type="OrthoDB" id="10255969at2759"/>
<evidence type="ECO:0000256" key="4">
    <source>
        <dbReference type="ARBA" id="ARBA00022840"/>
    </source>
</evidence>
<dbReference type="InterPro" id="IPR000412">
    <property type="entry name" value="ABC_2_transport"/>
</dbReference>
<keyword evidence="5 7" id="KW-1133">Transmembrane helix</keyword>
<dbReference type="PANTHER" id="PTHR43038">
    <property type="entry name" value="ATP-BINDING CASSETTE, SUB-FAMILY H, MEMBER 1"/>
    <property type="match status" value="1"/>
</dbReference>
<comment type="caution">
    <text evidence="9">The sequence shown here is derived from an EMBL/GenBank/DDBJ whole genome shotgun (WGS) entry which is preliminary data.</text>
</comment>
<comment type="subcellular location">
    <subcellularLocation>
        <location evidence="1">Membrane</location>
        <topology evidence="1">Multi-pass membrane protein</topology>
    </subcellularLocation>
</comment>
<dbReference type="PROSITE" id="PS50893">
    <property type="entry name" value="ABC_TRANSPORTER_2"/>
    <property type="match status" value="1"/>
</dbReference>
<dbReference type="Proteomes" id="UP000288216">
    <property type="component" value="Unassembled WGS sequence"/>
</dbReference>
<dbReference type="InterPro" id="IPR013525">
    <property type="entry name" value="ABC2_TM"/>
</dbReference>
<dbReference type="GO" id="GO:0043190">
    <property type="term" value="C:ATP-binding cassette (ABC) transporter complex"/>
    <property type="evidence" value="ECO:0007669"/>
    <property type="project" value="InterPro"/>
</dbReference>
<dbReference type="Gene3D" id="3.40.50.300">
    <property type="entry name" value="P-loop containing nucleotide triphosphate hydrolases"/>
    <property type="match status" value="1"/>
</dbReference>
<protein>
    <recommendedName>
        <fullName evidence="8">ABC transporter domain-containing protein</fullName>
    </recommendedName>
</protein>
<dbReference type="SUPFAM" id="SSF52540">
    <property type="entry name" value="P-loop containing nucleoside triphosphate hydrolases"/>
    <property type="match status" value="1"/>
</dbReference>
<dbReference type="InterPro" id="IPR017871">
    <property type="entry name" value="ABC_transporter-like_CS"/>
</dbReference>
<feature type="transmembrane region" description="Helical" evidence="7">
    <location>
        <begin position="418"/>
        <end position="437"/>
    </location>
</feature>
<keyword evidence="3" id="KW-0547">Nucleotide-binding</keyword>
<keyword evidence="10" id="KW-1185">Reference proteome</keyword>
<dbReference type="STRING" id="75743.A0A401P6C2"/>
<keyword evidence="6 7" id="KW-0472">Membrane</keyword>
<feature type="transmembrane region" description="Helical" evidence="7">
    <location>
        <begin position="524"/>
        <end position="544"/>
    </location>
</feature>
<dbReference type="PANTHER" id="PTHR43038:SF3">
    <property type="entry name" value="ABC TRANSPORTER G FAMILY MEMBER 20 ISOFORM X1"/>
    <property type="match status" value="1"/>
</dbReference>
<dbReference type="OMA" id="FVSAWID"/>
<organism evidence="9 10">
    <name type="scientific">Scyliorhinus torazame</name>
    <name type="common">Cloudy catshark</name>
    <name type="synonym">Catulus torazame</name>
    <dbReference type="NCBI Taxonomy" id="75743"/>
    <lineage>
        <taxon>Eukaryota</taxon>
        <taxon>Metazoa</taxon>
        <taxon>Chordata</taxon>
        <taxon>Craniata</taxon>
        <taxon>Vertebrata</taxon>
        <taxon>Chondrichthyes</taxon>
        <taxon>Elasmobranchii</taxon>
        <taxon>Galeomorphii</taxon>
        <taxon>Galeoidea</taxon>
        <taxon>Carcharhiniformes</taxon>
        <taxon>Scyliorhinidae</taxon>
        <taxon>Scyliorhinus</taxon>
    </lineage>
</organism>
<dbReference type="GO" id="GO:0140359">
    <property type="term" value="F:ABC-type transporter activity"/>
    <property type="evidence" value="ECO:0007669"/>
    <property type="project" value="InterPro"/>
</dbReference>
<evidence type="ECO:0000259" key="8">
    <source>
        <dbReference type="PROSITE" id="PS50893"/>
    </source>
</evidence>
<evidence type="ECO:0000256" key="3">
    <source>
        <dbReference type="ARBA" id="ARBA00022741"/>
    </source>
</evidence>
<feature type="transmembrane region" description="Helical" evidence="7">
    <location>
        <begin position="458"/>
        <end position="486"/>
    </location>
</feature>
<evidence type="ECO:0000313" key="9">
    <source>
        <dbReference type="EMBL" id="GCB68656.1"/>
    </source>
</evidence>
<evidence type="ECO:0000256" key="5">
    <source>
        <dbReference type="ARBA" id="ARBA00022989"/>
    </source>
</evidence>
<dbReference type="GO" id="GO:0016887">
    <property type="term" value="F:ATP hydrolysis activity"/>
    <property type="evidence" value="ECO:0007669"/>
    <property type="project" value="InterPro"/>
</dbReference>
<proteinExistence type="predicted"/>
<dbReference type="AlphaFoldDB" id="A0A401P6C2"/>
<accession>A0A401P6C2</accession>